<dbReference type="OrthoDB" id="3286086at2"/>
<accession>A0A2T0Q416</accession>
<organism evidence="1 2">
    <name type="scientific">Allonocardiopsis opalescens</name>
    <dbReference type="NCBI Taxonomy" id="1144618"/>
    <lineage>
        <taxon>Bacteria</taxon>
        <taxon>Bacillati</taxon>
        <taxon>Actinomycetota</taxon>
        <taxon>Actinomycetes</taxon>
        <taxon>Streptosporangiales</taxon>
        <taxon>Allonocardiopsis</taxon>
    </lineage>
</organism>
<name>A0A2T0Q416_9ACTN</name>
<evidence type="ECO:0008006" key="3">
    <source>
        <dbReference type="Google" id="ProtNLM"/>
    </source>
</evidence>
<dbReference type="SUPFAM" id="SSF48239">
    <property type="entry name" value="Terpenoid cyclases/Protein prenyltransferases"/>
    <property type="match status" value="1"/>
</dbReference>
<comment type="caution">
    <text evidence="1">The sequence shown here is derived from an EMBL/GenBank/DDBJ whole genome shotgun (WGS) entry which is preliminary data.</text>
</comment>
<gene>
    <name evidence="1" type="ORF">CLV72_104122</name>
</gene>
<dbReference type="EMBL" id="PVZC01000004">
    <property type="protein sequence ID" value="PRX98545.1"/>
    <property type="molecule type" value="Genomic_DNA"/>
</dbReference>
<evidence type="ECO:0000313" key="1">
    <source>
        <dbReference type="EMBL" id="PRX98545.1"/>
    </source>
</evidence>
<reference evidence="1 2" key="1">
    <citation type="submission" date="2018-03" db="EMBL/GenBank/DDBJ databases">
        <title>Genomic Encyclopedia of Archaeal and Bacterial Type Strains, Phase II (KMG-II): from individual species to whole genera.</title>
        <authorList>
            <person name="Goeker M."/>
        </authorList>
    </citation>
    <scope>NUCLEOTIDE SEQUENCE [LARGE SCALE GENOMIC DNA]</scope>
    <source>
        <strain evidence="1 2">DSM 45601</strain>
    </source>
</reference>
<evidence type="ECO:0000313" key="2">
    <source>
        <dbReference type="Proteomes" id="UP000237846"/>
    </source>
</evidence>
<dbReference type="InterPro" id="IPR008930">
    <property type="entry name" value="Terpenoid_cyclase/PrenylTrfase"/>
</dbReference>
<proteinExistence type="predicted"/>
<protein>
    <recommendedName>
        <fullName evidence="3">Prenyltransferase/squalene oxidase-like repeat protein</fullName>
    </recommendedName>
</protein>
<dbReference type="AlphaFoldDB" id="A0A2T0Q416"/>
<dbReference type="RefSeq" id="WP_106245768.1">
    <property type="nucleotide sequence ID" value="NZ_PVZC01000004.1"/>
</dbReference>
<sequence>MRTVTANTLHETERFLRLNARLIDRLRFEHHFRGRSADDAAAALAAYRNPDGGYGNALEPDLRGTGSQPQHAEIALRLLDELDRLDQAVAAPLCGYLAAITEPGGGVPLVLPSVRGTPAAPWWIDGPQTGGDLNPTAAIAGLLHRHGVRHPWLDGATDFCWTRIAELGPPSPGDAEAGLAFGYRAAAVLTFLEHAPDRARARAEFDRLAPALRAVALPEDGRESHHGPLALAPRPDCLGASLFTPEETAAALDATVAAQQPDGGWRPGFPFWTPITEPEWRGHLTVGNLVVLRAHGRVAEAG</sequence>
<dbReference type="Proteomes" id="UP000237846">
    <property type="component" value="Unassembled WGS sequence"/>
</dbReference>
<keyword evidence="2" id="KW-1185">Reference proteome</keyword>